<sequence>MGLSVVPTDLVGAGLLAMQAPRSSRDPASMPSSASRLPRWLPVTTCRWSQAGWAWPSPASRRFS</sequence>
<protein>
    <recommendedName>
        <fullName evidence="3">LysR family transcriptional regulator</fullName>
    </recommendedName>
</protein>
<keyword evidence="2" id="KW-1185">Reference proteome</keyword>
<evidence type="ECO:0008006" key="3">
    <source>
        <dbReference type="Google" id="ProtNLM"/>
    </source>
</evidence>
<gene>
    <name evidence="1" type="ORF">CCU68_07025</name>
</gene>
<organism evidence="1 2">
    <name type="scientific">Pseudomonas gingeri NCPPB 3146 = LMG 5327</name>
    <dbReference type="NCBI Taxonomy" id="707248"/>
    <lineage>
        <taxon>Bacteria</taxon>
        <taxon>Pseudomonadati</taxon>
        <taxon>Pseudomonadota</taxon>
        <taxon>Gammaproteobacteria</taxon>
        <taxon>Pseudomonadales</taxon>
        <taxon>Pseudomonadaceae</taxon>
        <taxon>Pseudomonas</taxon>
    </lineage>
</organism>
<evidence type="ECO:0000313" key="1">
    <source>
        <dbReference type="EMBL" id="PNQ93302.1"/>
    </source>
</evidence>
<evidence type="ECO:0000313" key="2">
    <source>
        <dbReference type="Proteomes" id="UP000236232"/>
    </source>
</evidence>
<proteinExistence type="predicted"/>
<dbReference type="Proteomes" id="UP000236232">
    <property type="component" value="Unassembled WGS sequence"/>
</dbReference>
<name>A0ABX4Y8G9_9PSED</name>
<reference evidence="1 2" key="1">
    <citation type="submission" date="2018-01" db="EMBL/GenBank/DDBJ databases">
        <title>Draft Genome Sequence of Pseudomonas gingeri NCPPB 3146 (LMG 5327), a White Line Reaction Producer.</title>
        <authorList>
            <person name="Rokni-Zadeh H."/>
            <person name="Bahrami T."/>
            <person name="Zarvandi S."/>
            <person name="Changi-Ashtiani M."/>
            <person name="De Mot R."/>
        </authorList>
    </citation>
    <scope>NUCLEOTIDE SEQUENCE [LARGE SCALE GENOMIC DNA]</scope>
    <source>
        <strain evidence="2">NCPPB 3146 \ LMG 5327</strain>
    </source>
</reference>
<dbReference type="EMBL" id="POWE01000047">
    <property type="protein sequence ID" value="PNQ93302.1"/>
    <property type="molecule type" value="Genomic_DNA"/>
</dbReference>
<comment type="caution">
    <text evidence="1">The sequence shown here is derived from an EMBL/GenBank/DDBJ whole genome shotgun (WGS) entry which is preliminary data.</text>
</comment>
<accession>A0ABX4Y8G9</accession>